<dbReference type="EMBL" id="BMIP01000002">
    <property type="protein sequence ID" value="GGD63191.1"/>
    <property type="molecule type" value="Genomic_DNA"/>
</dbReference>
<keyword evidence="3" id="KW-1185">Reference proteome</keyword>
<dbReference type="RefSeq" id="WP_066776378.1">
    <property type="nucleotide sequence ID" value="NZ_BMIP01000002.1"/>
</dbReference>
<gene>
    <name evidence="2" type="ORF">GCM10010990_10850</name>
</gene>
<sequence length="189" mass="20768">MASGLPFLAAILLGNGAVPVPDSLPDQPAQITDNPDSPEAIFEDVQRQIMARQVRVERRVIVRITPFSSRRAASEMDIPPPRQPPVTRARSDGTHRCIPLSQVAGIRLSPQRQLLLFMRDRRVFSADFERSCPVQGFYSGFYVERPRDGLLCAGREELHARSGADCMLGGFRELHNSQDGGDGNGGDGD</sequence>
<evidence type="ECO:0000313" key="3">
    <source>
        <dbReference type="Proteomes" id="UP000612349"/>
    </source>
</evidence>
<feature type="region of interest" description="Disordered" evidence="1">
    <location>
        <begin position="72"/>
        <end position="93"/>
    </location>
</feature>
<reference evidence="2" key="2">
    <citation type="submission" date="2020-09" db="EMBL/GenBank/DDBJ databases">
        <authorList>
            <person name="Sun Q."/>
            <person name="Zhou Y."/>
        </authorList>
    </citation>
    <scope>NUCLEOTIDE SEQUENCE</scope>
    <source>
        <strain evidence="2">CGMCC 1.15360</strain>
    </source>
</reference>
<proteinExistence type="predicted"/>
<dbReference type="OrthoDB" id="7596012at2"/>
<dbReference type="Proteomes" id="UP000612349">
    <property type="component" value="Unassembled WGS sequence"/>
</dbReference>
<protein>
    <submittedName>
        <fullName evidence="2">Uncharacterized protein</fullName>
    </submittedName>
</protein>
<evidence type="ECO:0000313" key="2">
    <source>
        <dbReference type="EMBL" id="GGD63191.1"/>
    </source>
</evidence>
<name>A0A917DRJ2_9SPHN</name>
<reference evidence="2" key="1">
    <citation type="journal article" date="2014" name="Int. J. Syst. Evol. Microbiol.">
        <title>Complete genome sequence of Corynebacterium casei LMG S-19264T (=DSM 44701T), isolated from a smear-ripened cheese.</title>
        <authorList>
            <consortium name="US DOE Joint Genome Institute (JGI-PGF)"/>
            <person name="Walter F."/>
            <person name="Albersmeier A."/>
            <person name="Kalinowski J."/>
            <person name="Ruckert C."/>
        </authorList>
    </citation>
    <scope>NUCLEOTIDE SEQUENCE</scope>
    <source>
        <strain evidence="2">CGMCC 1.15360</strain>
    </source>
</reference>
<dbReference type="AlphaFoldDB" id="A0A917DRJ2"/>
<evidence type="ECO:0000256" key="1">
    <source>
        <dbReference type="SAM" id="MobiDB-lite"/>
    </source>
</evidence>
<accession>A0A917DRJ2</accession>
<organism evidence="2 3">
    <name type="scientific">Croceicoccus mobilis</name>
    <dbReference type="NCBI Taxonomy" id="1703339"/>
    <lineage>
        <taxon>Bacteria</taxon>
        <taxon>Pseudomonadati</taxon>
        <taxon>Pseudomonadota</taxon>
        <taxon>Alphaproteobacteria</taxon>
        <taxon>Sphingomonadales</taxon>
        <taxon>Erythrobacteraceae</taxon>
        <taxon>Croceicoccus</taxon>
    </lineage>
</organism>
<comment type="caution">
    <text evidence="2">The sequence shown here is derived from an EMBL/GenBank/DDBJ whole genome shotgun (WGS) entry which is preliminary data.</text>
</comment>